<dbReference type="EMBL" id="CACRTF010000032">
    <property type="protein sequence ID" value="VYT57523.1"/>
    <property type="molecule type" value="Genomic_DNA"/>
</dbReference>
<name>A0A6N2XU26_9FIRM</name>
<organism evidence="1">
    <name type="scientific">Enterocloster bolteae</name>
    <dbReference type="NCBI Taxonomy" id="208479"/>
    <lineage>
        <taxon>Bacteria</taxon>
        <taxon>Bacillati</taxon>
        <taxon>Bacillota</taxon>
        <taxon>Clostridia</taxon>
        <taxon>Lachnospirales</taxon>
        <taxon>Lachnospiraceae</taxon>
        <taxon>Enterocloster</taxon>
    </lineage>
</organism>
<gene>
    <name evidence="1" type="ORF">CBLFYP116_00585</name>
</gene>
<dbReference type="AlphaFoldDB" id="A0A6N2XU26"/>
<proteinExistence type="predicted"/>
<protein>
    <submittedName>
        <fullName evidence="1">Uncharacterized protein</fullName>
    </submittedName>
</protein>
<accession>A0A6N2XU26</accession>
<sequence>MKVVWTNEPPVTTTNLMVIRDESGQITSVANLIEEQAQKYDAQERPDILYPAIAASFTPYSRFPLTMMTCSQNISSPS</sequence>
<dbReference type="RefSeq" id="WP_002573903.1">
    <property type="nucleotide sequence ID" value="NZ_CACRTF010000032.1"/>
</dbReference>
<dbReference type="GeneID" id="44663875"/>
<reference evidence="1" key="1">
    <citation type="submission" date="2019-11" db="EMBL/GenBank/DDBJ databases">
        <authorList>
            <person name="Feng L."/>
        </authorList>
    </citation>
    <scope>NUCLEOTIDE SEQUENCE</scope>
    <source>
        <strain evidence="1">CbolteaeLFYP116</strain>
    </source>
</reference>
<evidence type="ECO:0000313" key="1">
    <source>
        <dbReference type="EMBL" id="VYT57523.1"/>
    </source>
</evidence>